<dbReference type="OrthoDB" id="9806869at2"/>
<proteinExistence type="predicted"/>
<dbReference type="Pfam" id="PF13366">
    <property type="entry name" value="PDDEXK_3"/>
    <property type="match status" value="1"/>
</dbReference>
<name>A0A179DMY4_9SPHI</name>
<organism evidence="1 2">
    <name type="scientific">Pedobacter psychrophilus</name>
    <dbReference type="NCBI Taxonomy" id="1826909"/>
    <lineage>
        <taxon>Bacteria</taxon>
        <taxon>Pseudomonadati</taxon>
        <taxon>Bacteroidota</taxon>
        <taxon>Sphingobacteriia</taxon>
        <taxon>Sphingobacteriales</taxon>
        <taxon>Sphingobacteriaceae</taxon>
        <taxon>Pedobacter</taxon>
    </lineage>
</organism>
<dbReference type="EMBL" id="LWHJ01000011">
    <property type="protein sequence ID" value="OAQ42100.1"/>
    <property type="molecule type" value="Genomic_DNA"/>
</dbReference>
<dbReference type="InterPro" id="IPR026350">
    <property type="entry name" value="GxxExxY"/>
</dbReference>
<dbReference type="Proteomes" id="UP000078459">
    <property type="component" value="Unassembled WGS sequence"/>
</dbReference>
<keyword evidence="2" id="KW-1185">Reference proteome</keyword>
<protein>
    <submittedName>
        <fullName evidence="1">NADH:ubiquinone oxidoreductase</fullName>
    </submittedName>
</protein>
<dbReference type="AlphaFoldDB" id="A0A179DMY4"/>
<dbReference type="RefSeq" id="WP_068821132.1">
    <property type="nucleotide sequence ID" value="NZ_LWHJ01000011.1"/>
</dbReference>
<evidence type="ECO:0000313" key="1">
    <source>
        <dbReference type="EMBL" id="OAQ42100.1"/>
    </source>
</evidence>
<accession>A0A179DMY4</accession>
<comment type="caution">
    <text evidence="1">The sequence shown here is derived from an EMBL/GenBank/DDBJ whole genome shotgun (WGS) entry which is preliminary data.</text>
</comment>
<keyword evidence="1" id="KW-0830">Ubiquinone</keyword>
<sequence>MSIELIYKTEAFEIIGKCMEVHNALGHGFSEIVYKDALEIPFNQDEMFCEREVKYDIYFRGIQLKHKFYADFVVMDKIVLEIKSCNSIINEHISQTINYLKASGHQLVLLINFGKDRLEYKRIVY</sequence>
<reference evidence="1 2" key="1">
    <citation type="submission" date="2016-04" db="EMBL/GenBank/DDBJ databases">
        <authorList>
            <person name="Evans L.H."/>
            <person name="Alamgir A."/>
            <person name="Owens N."/>
            <person name="Weber N.D."/>
            <person name="Virtaneva K."/>
            <person name="Barbian K."/>
            <person name="Babar A."/>
            <person name="Rosenke K."/>
        </authorList>
    </citation>
    <scope>NUCLEOTIDE SEQUENCE [LARGE SCALE GENOMIC DNA]</scope>
    <source>
        <strain evidence="1 2">CCM 8644</strain>
    </source>
</reference>
<evidence type="ECO:0000313" key="2">
    <source>
        <dbReference type="Proteomes" id="UP000078459"/>
    </source>
</evidence>
<gene>
    <name evidence="1" type="ORF">A5893_03010</name>
</gene>
<dbReference type="STRING" id="1826909.A5893_03010"/>
<reference evidence="1 2" key="2">
    <citation type="submission" date="2016-06" db="EMBL/GenBank/DDBJ databases">
        <title>Pedobacter psychrophilus sp. nov., isolated from Antarctic fragmentary rock.</title>
        <authorList>
            <person name="Svec P."/>
        </authorList>
    </citation>
    <scope>NUCLEOTIDE SEQUENCE [LARGE SCALE GENOMIC DNA]</scope>
    <source>
        <strain evidence="1 2">CCM 8644</strain>
    </source>
</reference>
<dbReference type="NCBIfam" id="TIGR04256">
    <property type="entry name" value="GxxExxY"/>
    <property type="match status" value="1"/>
</dbReference>